<keyword evidence="2" id="KW-1185">Reference proteome</keyword>
<dbReference type="AlphaFoldDB" id="A0A0L0T3F7"/>
<name>A0A0L0T3F7_ALLM3</name>
<sequence>MPRLSVELVEEILVLTVCAINKPIPGHTDEQSAARCRYWAKHDRKPNLHLHEHLAACLYVLPAATIPRVMRAVLARMPHCTPEAASGAGRVDILAMRRKLGLWLT</sequence>
<organism evidence="1 2">
    <name type="scientific">Allomyces macrogynus (strain ATCC 38327)</name>
    <name type="common">Allomyces javanicus var. macrogynus</name>
    <dbReference type="NCBI Taxonomy" id="578462"/>
    <lineage>
        <taxon>Eukaryota</taxon>
        <taxon>Fungi</taxon>
        <taxon>Fungi incertae sedis</taxon>
        <taxon>Blastocladiomycota</taxon>
        <taxon>Blastocladiomycetes</taxon>
        <taxon>Blastocladiales</taxon>
        <taxon>Blastocladiaceae</taxon>
        <taxon>Allomyces</taxon>
    </lineage>
</organism>
<evidence type="ECO:0000313" key="1">
    <source>
        <dbReference type="EMBL" id="KNE69251.1"/>
    </source>
</evidence>
<gene>
    <name evidence="1" type="ORF">AMAG_13637</name>
</gene>
<protein>
    <submittedName>
        <fullName evidence="1">Uncharacterized protein</fullName>
    </submittedName>
</protein>
<dbReference type="Proteomes" id="UP000054350">
    <property type="component" value="Unassembled WGS sequence"/>
</dbReference>
<reference evidence="2" key="2">
    <citation type="submission" date="2009-11" db="EMBL/GenBank/DDBJ databases">
        <title>The Genome Sequence of Allomyces macrogynus strain ATCC 38327.</title>
        <authorList>
            <consortium name="The Broad Institute Genome Sequencing Platform"/>
            <person name="Russ C."/>
            <person name="Cuomo C."/>
            <person name="Shea T."/>
            <person name="Young S.K."/>
            <person name="Zeng Q."/>
            <person name="Koehrsen M."/>
            <person name="Haas B."/>
            <person name="Borodovsky M."/>
            <person name="Guigo R."/>
            <person name="Alvarado L."/>
            <person name="Berlin A."/>
            <person name="Borenstein D."/>
            <person name="Chen Z."/>
            <person name="Engels R."/>
            <person name="Freedman E."/>
            <person name="Gellesch M."/>
            <person name="Goldberg J."/>
            <person name="Griggs A."/>
            <person name="Gujja S."/>
            <person name="Heiman D."/>
            <person name="Hepburn T."/>
            <person name="Howarth C."/>
            <person name="Jen D."/>
            <person name="Larson L."/>
            <person name="Lewis B."/>
            <person name="Mehta T."/>
            <person name="Park D."/>
            <person name="Pearson M."/>
            <person name="Roberts A."/>
            <person name="Saif S."/>
            <person name="Shenoy N."/>
            <person name="Sisk P."/>
            <person name="Stolte C."/>
            <person name="Sykes S."/>
            <person name="Walk T."/>
            <person name="White J."/>
            <person name="Yandava C."/>
            <person name="Burger G."/>
            <person name="Gray M.W."/>
            <person name="Holland P.W.H."/>
            <person name="King N."/>
            <person name="Lang F.B.F."/>
            <person name="Roger A.J."/>
            <person name="Ruiz-Trillo I."/>
            <person name="Lander E."/>
            <person name="Nusbaum C."/>
        </authorList>
    </citation>
    <scope>NUCLEOTIDE SEQUENCE [LARGE SCALE GENOMIC DNA]</scope>
    <source>
        <strain evidence="2">ATCC 38327</strain>
    </source>
</reference>
<dbReference type="EMBL" id="GG745360">
    <property type="protein sequence ID" value="KNE69251.1"/>
    <property type="molecule type" value="Genomic_DNA"/>
</dbReference>
<reference evidence="1 2" key="1">
    <citation type="submission" date="2009-11" db="EMBL/GenBank/DDBJ databases">
        <title>Annotation of Allomyces macrogynus ATCC 38327.</title>
        <authorList>
            <consortium name="The Broad Institute Genome Sequencing Platform"/>
            <person name="Russ C."/>
            <person name="Cuomo C."/>
            <person name="Burger G."/>
            <person name="Gray M.W."/>
            <person name="Holland P.W.H."/>
            <person name="King N."/>
            <person name="Lang F.B.F."/>
            <person name="Roger A.J."/>
            <person name="Ruiz-Trillo I."/>
            <person name="Young S.K."/>
            <person name="Zeng Q."/>
            <person name="Gargeya S."/>
            <person name="Fitzgerald M."/>
            <person name="Haas B."/>
            <person name="Abouelleil A."/>
            <person name="Alvarado L."/>
            <person name="Arachchi H.M."/>
            <person name="Berlin A."/>
            <person name="Chapman S.B."/>
            <person name="Gearin G."/>
            <person name="Goldberg J."/>
            <person name="Griggs A."/>
            <person name="Gujja S."/>
            <person name="Hansen M."/>
            <person name="Heiman D."/>
            <person name="Howarth C."/>
            <person name="Larimer J."/>
            <person name="Lui A."/>
            <person name="MacDonald P.J.P."/>
            <person name="McCowen C."/>
            <person name="Montmayeur A."/>
            <person name="Murphy C."/>
            <person name="Neiman D."/>
            <person name="Pearson M."/>
            <person name="Priest M."/>
            <person name="Roberts A."/>
            <person name="Saif S."/>
            <person name="Shea T."/>
            <person name="Sisk P."/>
            <person name="Stolte C."/>
            <person name="Sykes S."/>
            <person name="Wortman J."/>
            <person name="Nusbaum C."/>
            <person name="Birren B."/>
        </authorList>
    </citation>
    <scope>NUCLEOTIDE SEQUENCE [LARGE SCALE GENOMIC DNA]</scope>
    <source>
        <strain evidence="1 2">ATCC 38327</strain>
    </source>
</reference>
<dbReference type="VEuPathDB" id="FungiDB:AMAG_13637"/>
<evidence type="ECO:0000313" key="2">
    <source>
        <dbReference type="Proteomes" id="UP000054350"/>
    </source>
</evidence>
<proteinExistence type="predicted"/>
<accession>A0A0L0T3F7</accession>